<keyword evidence="2" id="KW-1185">Reference proteome</keyword>
<reference evidence="1 2" key="1">
    <citation type="submission" date="2024-06" db="EMBL/GenBank/DDBJ databases">
        <authorList>
            <person name="Li F."/>
        </authorList>
    </citation>
    <scope>NUCLEOTIDE SEQUENCE [LARGE SCALE GENOMIC DNA]</scope>
    <source>
        <strain evidence="1 2">GXAS 311</strain>
    </source>
</reference>
<accession>A0ABV2BZB7</accession>
<protein>
    <submittedName>
        <fullName evidence="1">Uncharacterized protein</fullName>
    </submittedName>
</protein>
<sequence>MYHLFFGEFTHKPSKVFYLCFIGIAGLLFSFQVTSTPPATTAACSSGEYRQFDFWIGEWEVSNAKGEPVGNNHIFPILNGCALSENWQSVKGGKGVSYTFYDQNQKQWHQTWVDANGGALYLNGGPLNIQALSVQDASVLDKSVQAKSVQAKSDREKSNVDITEKRLNKPAALQTITLTGQHFSQQGESVIHQISWTLLPDGRVKQHWRSSKDQKKSWQDVFVGFYQKKK</sequence>
<name>A0ABV2BZB7_9GAMM</name>
<gene>
    <name evidence="1" type="ORF">ABVT43_19205</name>
</gene>
<dbReference type="EMBL" id="JBEVCJ010000043">
    <property type="protein sequence ID" value="MET1257277.1"/>
    <property type="molecule type" value="Genomic_DNA"/>
</dbReference>
<evidence type="ECO:0000313" key="2">
    <source>
        <dbReference type="Proteomes" id="UP001548189"/>
    </source>
</evidence>
<evidence type="ECO:0000313" key="1">
    <source>
        <dbReference type="EMBL" id="MET1257277.1"/>
    </source>
</evidence>
<comment type="caution">
    <text evidence="1">The sequence shown here is derived from an EMBL/GenBank/DDBJ whole genome shotgun (WGS) entry which is preliminary data.</text>
</comment>
<dbReference type="Proteomes" id="UP001548189">
    <property type="component" value="Unassembled WGS sequence"/>
</dbReference>
<organism evidence="1 2">
    <name type="scientific">Aliikangiella maris</name>
    <dbReference type="NCBI Taxonomy" id="3162458"/>
    <lineage>
        <taxon>Bacteria</taxon>
        <taxon>Pseudomonadati</taxon>
        <taxon>Pseudomonadota</taxon>
        <taxon>Gammaproteobacteria</taxon>
        <taxon>Oceanospirillales</taxon>
        <taxon>Pleioneaceae</taxon>
        <taxon>Aliikangiella</taxon>
    </lineage>
</organism>
<proteinExistence type="predicted"/>